<feature type="chain" id="PRO_5039320061" description="SCP domain-containing protein" evidence="2">
    <location>
        <begin position="22"/>
        <end position="272"/>
    </location>
</feature>
<dbReference type="InterPro" id="IPR035940">
    <property type="entry name" value="CAP_sf"/>
</dbReference>
<dbReference type="CDD" id="cd05379">
    <property type="entry name" value="CAP_bacterial"/>
    <property type="match status" value="1"/>
</dbReference>
<dbReference type="EMBL" id="CP016786">
    <property type="protein sequence ID" value="ASW42267.1"/>
    <property type="molecule type" value="Genomic_DNA"/>
</dbReference>
<feature type="signal peptide" evidence="2">
    <location>
        <begin position="1"/>
        <end position="21"/>
    </location>
</feature>
<name>A0A343J9Q9_9CLOT</name>
<dbReference type="OrthoDB" id="9783944at2"/>
<dbReference type="PANTHER" id="PTHR31157">
    <property type="entry name" value="SCP DOMAIN-CONTAINING PROTEIN"/>
    <property type="match status" value="1"/>
</dbReference>
<feature type="compositionally biased region" description="Low complexity" evidence="1">
    <location>
        <begin position="67"/>
        <end position="78"/>
    </location>
</feature>
<feature type="compositionally biased region" description="Basic and acidic residues" evidence="1">
    <location>
        <begin position="79"/>
        <end position="90"/>
    </location>
</feature>
<dbReference type="RefSeq" id="WP_119864396.1">
    <property type="nucleotide sequence ID" value="NZ_CP016786.1"/>
</dbReference>
<evidence type="ECO:0000256" key="1">
    <source>
        <dbReference type="SAM" id="MobiDB-lite"/>
    </source>
</evidence>
<dbReference type="Pfam" id="PF00188">
    <property type="entry name" value="CAP"/>
    <property type="match status" value="1"/>
</dbReference>
<keyword evidence="2" id="KW-0732">Signal</keyword>
<sequence>MIKLKLMSLLLSGCLTTGIGAGTLPSCLNNIKITDQIKIIEQICNTSKDNSNVIIEDENKQLEENTAENNTGSNSNENTNKEDNNSKEDNGTSNEAPIKEEDKKEDTAKEETPAAPEETNTGKENNNSEDNTQKEASDKFIAEIEQAIFTRVNKERAAAGLPALQYNDTMEHYARLKSQDMGDRRYFDHRNPEGQLITSQMQADGVSYRSWGENIAYISGRSGNAALAEQFMNNWMNSSGHRANILSTNFTSIGVGVYKVGNTYYATQEFYR</sequence>
<reference evidence="4 5" key="1">
    <citation type="submission" date="2016-08" db="EMBL/GenBank/DDBJ databases">
        <title>Complete Genome Sequence Of The Indigo Reducing Clostridium isatidis DSM15098.</title>
        <authorList>
            <person name="Little G.T."/>
            <person name="Minton N.P."/>
        </authorList>
    </citation>
    <scope>NUCLEOTIDE SEQUENCE [LARGE SCALE GENOMIC DNA]</scope>
    <source>
        <strain evidence="4 5">DSM 15098</strain>
    </source>
</reference>
<evidence type="ECO:0000256" key="2">
    <source>
        <dbReference type="SAM" id="SignalP"/>
    </source>
</evidence>
<feature type="compositionally biased region" description="Basic and acidic residues" evidence="1">
    <location>
        <begin position="97"/>
        <end position="112"/>
    </location>
</feature>
<evidence type="ECO:0000313" key="5">
    <source>
        <dbReference type="Proteomes" id="UP000264883"/>
    </source>
</evidence>
<evidence type="ECO:0000259" key="3">
    <source>
        <dbReference type="Pfam" id="PF00188"/>
    </source>
</evidence>
<dbReference type="SUPFAM" id="SSF55797">
    <property type="entry name" value="PR-1-like"/>
    <property type="match status" value="1"/>
</dbReference>
<dbReference type="Gene3D" id="3.40.33.10">
    <property type="entry name" value="CAP"/>
    <property type="match status" value="1"/>
</dbReference>
<protein>
    <recommendedName>
        <fullName evidence="3">SCP domain-containing protein</fullName>
    </recommendedName>
</protein>
<dbReference type="KEGG" id="cia:BEN51_01815"/>
<accession>A0A343J9Q9</accession>
<dbReference type="Proteomes" id="UP000264883">
    <property type="component" value="Chromosome"/>
</dbReference>
<dbReference type="InterPro" id="IPR014044">
    <property type="entry name" value="CAP_dom"/>
</dbReference>
<gene>
    <name evidence="4" type="ORF">BEN51_01815</name>
</gene>
<organism evidence="4 5">
    <name type="scientific">Clostridium isatidis</name>
    <dbReference type="NCBI Taxonomy" id="182773"/>
    <lineage>
        <taxon>Bacteria</taxon>
        <taxon>Bacillati</taxon>
        <taxon>Bacillota</taxon>
        <taxon>Clostridia</taxon>
        <taxon>Eubacteriales</taxon>
        <taxon>Clostridiaceae</taxon>
        <taxon>Clostridium</taxon>
    </lineage>
</organism>
<proteinExistence type="predicted"/>
<dbReference type="AlphaFoldDB" id="A0A343J9Q9"/>
<feature type="region of interest" description="Disordered" evidence="1">
    <location>
        <begin position="59"/>
        <end position="135"/>
    </location>
</feature>
<feature type="domain" description="SCP" evidence="3">
    <location>
        <begin position="150"/>
        <end position="270"/>
    </location>
</feature>
<dbReference type="PANTHER" id="PTHR31157:SF1">
    <property type="entry name" value="SCP DOMAIN-CONTAINING PROTEIN"/>
    <property type="match status" value="1"/>
</dbReference>
<keyword evidence="5" id="KW-1185">Reference proteome</keyword>
<evidence type="ECO:0000313" key="4">
    <source>
        <dbReference type="EMBL" id="ASW42267.1"/>
    </source>
</evidence>